<evidence type="ECO:0000256" key="5">
    <source>
        <dbReference type="ARBA" id="ARBA00022741"/>
    </source>
</evidence>
<dbReference type="SMART" id="SM00388">
    <property type="entry name" value="HisKA"/>
    <property type="match status" value="1"/>
</dbReference>
<evidence type="ECO:0000256" key="2">
    <source>
        <dbReference type="ARBA" id="ARBA00012438"/>
    </source>
</evidence>
<name>A0A7Y8GXI4_9BURK</name>
<dbReference type="InterPro" id="IPR005467">
    <property type="entry name" value="His_kinase_dom"/>
</dbReference>
<protein>
    <recommendedName>
        <fullName evidence="2">histidine kinase</fullName>
        <ecNumber evidence="2">2.7.13.3</ecNumber>
    </recommendedName>
</protein>
<feature type="transmembrane region" description="Helical" evidence="10">
    <location>
        <begin position="131"/>
        <end position="151"/>
    </location>
</feature>
<accession>A0A7Y8GXI4</accession>
<dbReference type="InterPro" id="IPR036890">
    <property type="entry name" value="HATPase_C_sf"/>
</dbReference>
<dbReference type="CDD" id="cd00075">
    <property type="entry name" value="HATPase"/>
    <property type="match status" value="1"/>
</dbReference>
<gene>
    <name evidence="12" type="ORF">F3K02_15780</name>
</gene>
<proteinExistence type="predicted"/>
<evidence type="ECO:0000256" key="7">
    <source>
        <dbReference type="ARBA" id="ARBA00022840"/>
    </source>
</evidence>
<comment type="catalytic activity">
    <reaction evidence="1">
        <text>ATP + protein L-histidine = ADP + protein N-phospho-L-histidine.</text>
        <dbReference type="EC" id="2.7.13.3"/>
    </reaction>
</comment>
<dbReference type="EMBL" id="VYGV01000015">
    <property type="protein sequence ID" value="NWF46699.1"/>
    <property type="molecule type" value="Genomic_DNA"/>
</dbReference>
<evidence type="ECO:0000256" key="10">
    <source>
        <dbReference type="SAM" id="Phobius"/>
    </source>
</evidence>
<organism evidence="12 13">
    <name type="scientific">Hydrogenophaga aromaticivorans</name>
    <dbReference type="NCBI Taxonomy" id="2610898"/>
    <lineage>
        <taxon>Bacteria</taxon>
        <taxon>Pseudomonadati</taxon>
        <taxon>Pseudomonadota</taxon>
        <taxon>Betaproteobacteria</taxon>
        <taxon>Burkholderiales</taxon>
        <taxon>Comamonadaceae</taxon>
        <taxon>Hydrogenophaga</taxon>
    </lineage>
</organism>
<evidence type="ECO:0000256" key="9">
    <source>
        <dbReference type="SAM" id="MobiDB-lite"/>
    </source>
</evidence>
<dbReference type="CDD" id="cd00082">
    <property type="entry name" value="HisKA"/>
    <property type="match status" value="1"/>
</dbReference>
<dbReference type="InterPro" id="IPR036097">
    <property type="entry name" value="HisK_dim/P_sf"/>
</dbReference>
<dbReference type="SMART" id="SM00387">
    <property type="entry name" value="HATPase_c"/>
    <property type="match status" value="1"/>
</dbReference>
<dbReference type="PANTHER" id="PTHR43065:SF10">
    <property type="entry name" value="PEROXIDE STRESS-ACTIVATED HISTIDINE KINASE MAK3"/>
    <property type="match status" value="1"/>
</dbReference>
<dbReference type="InterPro" id="IPR003594">
    <property type="entry name" value="HATPase_dom"/>
</dbReference>
<feature type="compositionally biased region" description="Pro residues" evidence="9">
    <location>
        <begin position="65"/>
        <end position="76"/>
    </location>
</feature>
<feature type="transmembrane region" description="Helical" evidence="10">
    <location>
        <begin position="309"/>
        <end position="330"/>
    </location>
</feature>
<feature type="region of interest" description="Disordered" evidence="9">
    <location>
        <begin position="555"/>
        <end position="577"/>
    </location>
</feature>
<evidence type="ECO:0000313" key="13">
    <source>
        <dbReference type="Proteomes" id="UP000545507"/>
    </source>
</evidence>
<keyword evidence="10" id="KW-0472">Membrane</keyword>
<keyword evidence="13" id="KW-1185">Reference proteome</keyword>
<feature type="region of interest" description="Disordered" evidence="9">
    <location>
        <begin position="65"/>
        <end position="86"/>
    </location>
</feature>
<evidence type="ECO:0000259" key="11">
    <source>
        <dbReference type="PROSITE" id="PS50109"/>
    </source>
</evidence>
<sequence>MEGDLLGRTGRWCDGLAQSLCQPTLPARCVTHETLEFVDFSDRFDAGPGTGTRDWRVGQMPRLGPPPGVLPHPPLGPAERRSGARRQRVLRYAARNGMGSTMTRTSFSGARLLASLRAFFAHSPLTWTRRFAVLSLVCIALSALTSATLLSRHVSERMLWRNAELAQEFLDSLVRMQDGHRLFQQGGKARQFEQLFGEMARMPGLVHTNVFDAQRRLVWSTNPEAIGRDAGVNAELDEALGGRLALESALLEASSFIKPEHAFVPDDGRDAIEVYIPVRDAVTHRVVGVAELYMLPTRLIDSVHEVTRYVWLACAGGGLLTYLVLVWMVMQADRQIAAQQRTIVTNESLAAVGDMASAVAHGLRNPLASIRSSAELIAMGPEQPREANDIMSEVDRLQAWIAKLLAYAQQGGRALQPLCLRDLLDAVLAAHAPRARRQGIAVSCELAADLPQVWADAPALEQVVDNLVSNALDAMPSGGQLRLSAALEKGVLSLVVADNGVGISADDLERVFTPFHTTKRSGLGVGLPLARRSIERLGGTLTLESRLGEGTRARIRWPVRSHSATQHPTTRPGTPTP</sequence>
<reference evidence="12 13" key="1">
    <citation type="submission" date="2019-09" db="EMBL/GenBank/DDBJ databases">
        <title>Hydrogenophaga aromatica sp. nov., isolated from a para-xylene-degrading enrichment culture.</title>
        <authorList>
            <person name="Tancsics A."/>
            <person name="Banerjee S."/>
        </authorList>
    </citation>
    <scope>NUCLEOTIDE SEQUENCE [LARGE SCALE GENOMIC DNA]</scope>
    <source>
        <strain evidence="12 13">D2P1</strain>
    </source>
</reference>
<feature type="compositionally biased region" description="Polar residues" evidence="9">
    <location>
        <begin position="562"/>
        <end position="577"/>
    </location>
</feature>
<keyword evidence="4" id="KW-0808">Transferase</keyword>
<keyword evidence="6" id="KW-0418">Kinase</keyword>
<dbReference type="GO" id="GO:0005524">
    <property type="term" value="F:ATP binding"/>
    <property type="evidence" value="ECO:0007669"/>
    <property type="project" value="UniProtKB-KW"/>
</dbReference>
<dbReference type="EC" id="2.7.13.3" evidence="2"/>
<keyword evidence="8" id="KW-0902">Two-component regulatory system</keyword>
<dbReference type="Gene3D" id="3.30.565.10">
    <property type="entry name" value="Histidine kinase-like ATPase, C-terminal domain"/>
    <property type="match status" value="1"/>
</dbReference>
<keyword evidence="10" id="KW-1133">Transmembrane helix</keyword>
<comment type="caution">
    <text evidence="12">The sequence shown here is derived from an EMBL/GenBank/DDBJ whole genome shotgun (WGS) entry which is preliminary data.</text>
</comment>
<keyword evidence="5" id="KW-0547">Nucleotide-binding</keyword>
<dbReference type="InterPro" id="IPR004358">
    <property type="entry name" value="Sig_transdc_His_kin-like_C"/>
</dbReference>
<evidence type="ECO:0000256" key="8">
    <source>
        <dbReference type="ARBA" id="ARBA00023012"/>
    </source>
</evidence>
<keyword evidence="7" id="KW-0067">ATP-binding</keyword>
<evidence type="ECO:0000256" key="3">
    <source>
        <dbReference type="ARBA" id="ARBA00022553"/>
    </source>
</evidence>
<dbReference type="InterPro" id="IPR003661">
    <property type="entry name" value="HisK_dim/P_dom"/>
</dbReference>
<dbReference type="Pfam" id="PF00512">
    <property type="entry name" value="HisKA"/>
    <property type="match status" value="1"/>
</dbReference>
<dbReference type="PROSITE" id="PS50109">
    <property type="entry name" value="HIS_KIN"/>
    <property type="match status" value="1"/>
</dbReference>
<evidence type="ECO:0000256" key="4">
    <source>
        <dbReference type="ARBA" id="ARBA00022679"/>
    </source>
</evidence>
<evidence type="ECO:0000256" key="6">
    <source>
        <dbReference type="ARBA" id="ARBA00022777"/>
    </source>
</evidence>
<dbReference type="PANTHER" id="PTHR43065">
    <property type="entry name" value="SENSOR HISTIDINE KINASE"/>
    <property type="match status" value="1"/>
</dbReference>
<evidence type="ECO:0000313" key="12">
    <source>
        <dbReference type="EMBL" id="NWF46699.1"/>
    </source>
</evidence>
<keyword evidence="10" id="KW-0812">Transmembrane</keyword>
<feature type="domain" description="Histidine kinase" evidence="11">
    <location>
        <begin position="358"/>
        <end position="561"/>
    </location>
</feature>
<dbReference type="GO" id="GO:0000155">
    <property type="term" value="F:phosphorelay sensor kinase activity"/>
    <property type="evidence" value="ECO:0007669"/>
    <property type="project" value="InterPro"/>
</dbReference>
<evidence type="ECO:0000256" key="1">
    <source>
        <dbReference type="ARBA" id="ARBA00000085"/>
    </source>
</evidence>
<dbReference type="SUPFAM" id="SSF55874">
    <property type="entry name" value="ATPase domain of HSP90 chaperone/DNA topoisomerase II/histidine kinase"/>
    <property type="match status" value="1"/>
</dbReference>
<keyword evidence="3" id="KW-0597">Phosphoprotein</keyword>
<dbReference type="AlphaFoldDB" id="A0A7Y8GXI4"/>
<dbReference type="SUPFAM" id="SSF47384">
    <property type="entry name" value="Homodimeric domain of signal transducing histidine kinase"/>
    <property type="match status" value="1"/>
</dbReference>
<dbReference type="Proteomes" id="UP000545507">
    <property type="component" value="Unassembled WGS sequence"/>
</dbReference>
<dbReference type="Gene3D" id="1.10.287.130">
    <property type="match status" value="1"/>
</dbReference>
<dbReference type="Pfam" id="PF02518">
    <property type="entry name" value="HATPase_c"/>
    <property type="match status" value="1"/>
</dbReference>
<dbReference type="PRINTS" id="PR00344">
    <property type="entry name" value="BCTRLSENSOR"/>
</dbReference>